<proteinExistence type="inferred from homology"/>
<dbReference type="InterPro" id="IPR003653">
    <property type="entry name" value="Peptidase_C48_C"/>
</dbReference>
<evidence type="ECO:0000256" key="2">
    <source>
        <dbReference type="ARBA" id="ARBA00022670"/>
    </source>
</evidence>
<dbReference type="Proteomes" id="UP001632038">
    <property type="component" value="Unassembled WGS sequence"/>
</dbReference>
<evidence type="ECO:0000313" key="6">
    <source>
        <dbReference type="Proteomes" id="UP001632038"/>
    </source>
</evidence>
<comment type="caution">
    <text evidence="5">The sequence shown here is derived from an EMBL/GenBank/DDBJ whole genome shotgun (WGS) entry which is preliminary data.</text>
</comment>
<evidence type="ECO:0000256" key="3">
    <source>
        <dbReference type="ARBA" id="ARBA00022801"/>
    </source>
</evidence>
<dbReference type="Pfam" id="PF02902">
    <property type="entry name" value="Peptidase_C48"/>
    <property type="match status" value="1"/>
</dbReference>
<dbReference type="GO" id="GO:0008233">
    <property type="term" value="F:peptidase activity"/>
    <property type="evidence" value="ECO:0007669"/>
    <property type="project" value="UniProtKB-KW"/>
</dbReference>
<keyword evidence="3" id="KW-0378">Hydrolase</keyword>
<protein>
    <recommendedName>
        <fullName evidence="4">Ubiquitin-like protease family profile domain-containing protein</fullName>
    </recommendedName>
</protein>
<reference evidence="6" key="1">
    <citation type="journal article" date="2024" name="IScience">
        <title>Strigolactones Initiate the Formation of Haustorium-like Structures in Castilleja.</title>
        <authorList>
            <person name="Buerger M."/>
            <person name="Peterson D."/>
            <person name="Chory J."/>
        </authorList>
    </citation>
    <scope>NUCLEOTIDE SEQUENCE [LARGE SCALE GENOMIC DNA]</scope>
</reference>
<name>A0ABD3B7Q5_9LAMI</name>
<feature type="domain" description="Ubiquitin-like protease family profile" evidence="4">
    <location>
        <begin position="242"/>
        <end position="366"/>
    </location>
</feature>
<evidence type="ECO:0000259" key="4">
    <source>
        <dbReference type="Pfam" id="PF02902"/>
    </source>
</evidence>
<comment type="similarity">
    <text evidence="1">Belongs to the peptidase C48 family.</text>
</comment>
<evidence type="ECO:0000256" key="1">
    <source>
        <dbReference type="ARBA" id="ARBA00005234"/>
    </source>
</evidence>
<dbReference type="Gene3D" id="3.40.395.10">
    <property type="entry name" value="Adenoviral Proteinase, Chain A"/>
    <property type="match status" value="1"/>
</dbReference>
<dbReference type="InterPro" id="IPR038765">
    <property type="entry name" value="Papain-like_cys_pep_sf"/>
</dbReference>
<sequence>MTQKWDPLKGLTPSFMKNPPVMFVLFLGSKKRLLGTKNSFWDPRHGFWDPRNGFLGQVTVSGVQETVSWDKKQFLGKKPASKKQFVGEIFNYRVDGDKELTENVGNVGLVTPKEPRPKRLKLISRFRMSPFVDCMDGNRRKGVKAMFTKWKRQVNANRRDVGFNPKFYVGPDYFMEIEKTRTHLSTAMHLEKAWNTLHPPGVECVSVHYLEWDVPTILIEYVNGALPRWGQPWSTVSNVVLVCNVEHHWVVCLLRIDAWEIALFDSMTSPDRVRQLEPLSRLIPYVIAKAGYFDAKSIAPRFDRMPVVPIKRDDQLVQRDVHSCGVFACMYIERIIAGDFPKSSSIPNVQEYRRKMALEIFAHSDEVTS</sequence>
<dbReference type="SUPFAM" id="SSF54001">
    <property type="entry name" value="Cysteine proteinases"/>
    <property type="match status" value="1"/>
</dbReference>
<accession>A0ABD3B7Q5</accession>
<evidence type="ECO:0000313" key="5">
    <source>
        <dbReference type="EMBL" id="KAL3613181.1"/>
    </source>
</evidence>
<keyword evidence="2" id="KW-0645">Protease</keyword>
<dbReference type="EMBL" id="JAVIJP010000194">
    <property type="protein sequence ID" value="KAL3613181.1"/>
    <property type="molecule type" value="Genomic_DNA"/>
</dbReference>
<dbReference type="AlphaFoldDB" id="A0ABD3B7Q5"/>
<dbReference type="GO" id="GO:0006508">
    <property type="term" value="P:proteolysis"/>
    <property type="evidence" value="ECO:0007669"/>
    <property type="project" value="UniProtKB-KW"/>
</dbReference>
<gene>
    <name evidence="5" type="ORF">CASFOL_042967</name>
</gene>
<keyword evidence="6" id="KW-1185">Reference proteome</keyword>
<organism evidence="5 6">
    <name type="scientific">Castilleja foliolosa</name>
    <dbReference type="NCBI Taxonomy" id="1961234"/>
    <lineage>
        <taxon>Eukaryota</taxon>
        <taxon>Viridiplantae</taxon>
        <taxon>Streptophyta</taxon>
        <taxon>Embryophyta</taxon>
        <taxon>Tracheophyta</taxon>
        <taxon>Spermatophyta</taxon>
        <taxon>Magnoliopsida</taxon>
        <taxon>eudicotyledons</taxon>
        <taxon>Gunneridae</taxon>
        <taxon>Pentapetalae</taxon>
        <taxon>asterids</taxon>
        <taxon>lamiids</taxon>
        <taxon>Lamiales</taxon>
        <taxon>Orobanchaceae</taxon>
        <taxon>Pedicularideae</taxon>
        <taxon>Castillejinae</taxon>
        <taxon>Castilleja</taxon>
    </lineage>
</organism>